<dbReference type="InterPro" id="IPR013653">
    <property type="entry name" value="GCN5-like_dom"/>
</dbReference>
<dbReference type="AlphaFoldDB" id="A0A077M664"/>
<keyword evidence="3" id="KW-1185">Reference proteome</keyword>
<dbReference type="GO" id="GO:0016747">
    <property type="term" value="F:acyltransferase activity, transferring groups other than amino-acyl groups"/>
    <property type="evidence" value="ECO:0007669"/>
    <property type="project" value="InterPro"/>
</dbReference>
<dbReference type="Gene3D" id="3.40.630.30">
    <property type="match status" value="1"/>
</dbReference>
<evidence type="ECO:0000259" key="1">
    <source>
        <dbReference type="PROSITE" id="PS51186"/>
    </source>
</evidence>
<keyword evidence="2" id="KW-0808">Transferase</keyword>
<dbReference type="STRING" id="1193518.BN13_10013"/>
<dbReference type="InterPro" id="IPR016181">
    <property type="entry name" value="Acyl_CoA_acyltransferase"/>
</dbReference>
<gene>
    <name evidence="2" type="ORF">BN13_10013</name>
</gene>
<dbReference type="Pfam" id="PF08445">
    <property type="entry name" value="FR47"/>
    <property type="match status" value="1"/>
</dbReference>
<evidence type="ECO:0000313" key="3">
    <source>
        <dbReference type="Proteomes" id="UP000035720"/>
    </source>
</evidence>
<dbReference type="InterPro" id="IPR000182">
    <property type="entry name" value="GNAT_dom"/>
</dbReference>
<proteinExistence type="predicted"/>
<accession>A0A077M664</accession>
<protein>
    <submittedName>
        <fullName evidence="2">Putative Acetyltransferase (GNAT) family protein</fullName>
    </submittedName>
</protein>
<feature type="domain" description="N-acetyltransferase" evidence="1">
    <location>
        <begin position="119"/>
        <end position="252"/>
    </location>
</feature>
<reference evidence="2 3" key="1">
    <citation type="journal article" date="2013" name="ISME J.">
        <title>A metabolic model for members of the genus Tetrasphaera involved in enhanced biological phosphorus removal.</title>
        <authorList>
            <person name="Kristiansen R."/>
            <person name="Nguyen H.T.T."/>
            <person name="Saunders A.M."/>
            <person name="Nielsen J.L."/>
            <person name="Wimmer R."/>
            <person name="Le V.Q."/>
            <person name="McIlroy S.J."/>
            <person name="Petrovski S."/>
            <person name="Seviour R.J."/>
            <person name="Calteau A."/>
            <person name="Nielsen K.L."/>
            <person name="Nielsen P.H."/>
        </authorList>
    </citation>
    <scope>NUCLEOTIDE SEQUENCE [LARGE SCALE GENOMIC DNA]</scope>
    <source>
        <strain evidence="2 3">Ben 74</strain>
    </source>
</reference>
<comment type="caution">
    <text evidence="2">The sequence shown here is derived from an EMBL/GenBank/DDBJ whole genome shotgun (WGS) entry which is preliminary data.</text>
</comment>
<name>A0A077M664_9MICO</name>
<dbReference type="PROSITE" id="PS51186">
    <property type="entry name" value="GNAT"/>
    <property type="match status" value="1"/>
</dbReference>
<sequence>MSGVLRELTTRDDLVAACPGDAFARWDPPDRLAAGFALDEAVAYLRRSHSGRLTMNVWGPDIGPLLVRLRDGAVLSDLGAAWISVPRDQIDVLERTVSVRGGGEWDWMWTDTPPGTTSADDRLITLDDTTDAAEITNLLAENPRSEGYPGTGRAEVWLGIRDDGGALASCGAVHRLDSGTAHLAGIHTAERVRGRGLGRAVTAGLTRWVLAREPVVTLGMYADSAAARRVYHSLGFRTDKEWSSKILVRRGT</sequence>
<dbReference type="Proteomes" id="UP000035720">
    <property type="component" value="Unassembled WGS sequence"/>
</dbReference>
<dbReference type="RefSeq" id="WP_162199885.1">
    <property type="nucleotide sequence ID" value="NZ_HF571038.1"/>
</dbReference>
<organism evidence="2 3">
    <name type="scientific">Nostocoides jenkinsii Ben 74</name>
    <dbReference type="NCBI Taxonomy" id="1193518"/>
    <lineage>
        <taxon>Bacteria</taxon>
        <taxon>Bacillati</taxon>
        <taxon>Actinomycetota</taxon>
        <taxon>Actinomycetes</taxon>
        <taxon>Micrococcales</taxon>
        <taxon>Intrasporangiaceae</taxon>
        <taxon>Nostocoides</taxon>
    </lineage>
</organism>
<dbReference type="EMBL" id="CAJC01000001">
    <property type="protein sequence ID" value="CCI51275.1"/>
    <property type="molecule type" value="Genomic_DNA"/>
</dbReference>
<dbReference type="SUPFAM" id="SSF55729">
    <property type="entry name" value="Acyl-CoA N-acyltransferases (Nat)"/>
    <property type="match status" value="1"/>
</dbReference>
<evidence type="ECO:0000313" key="2">
    <source>
        <dbReference type="EMBL" id="CCI51275.1"/>
    </source>
</evidence>